<gene>
    <name evidence="5" type="ORF">JYU34_005114</name>
</gene>
<feature type="compositionally biased region" description="Polar residues" evidence="3">
    <location>
        <begin position="536"/>
        <end position="559"/>
    </location>
</feature>
<name>A0ABQ7QVX9_PLUXY</name>
<dbReference type="PANTHER" id="PTHR15885">
    <property type="entry name" value="COILED-COIL DOMAIN-CONTAINING PROTEIN 174"/>
    <property type="match status" value="1"/>
</dbReference>
<feature type="region of interest" description="Disordered" evidence="3">
    <location>
        <begin position="378"/>
        <end position="445"/>
    </location>
</feature>
<protein>
    <recommendedName>
        <fullName evidence="4">CCDC174 alpha/beta GRSR domain-containing protein</fullName>
    </recommendedName>
</protein>
<evidence type="ECO:0000313" key="6">
    <source>
        <dbReference type="Proteomes" id="UP000823941"/>
    </source>
</evidence>
<accession>A0ABQ7QVX9</accession>
<feature type="coiled-coil region" evidence="2">
    <location>
        <begin position="248"/>
        <end position="282"/>
    </location>
</feature>
<comment type="caution">
    <text evidence="5">The sequence shown here is derived from an EMBL/GenBank/DDBJ whole genome shotgun (WGS) entry which is preliminary data.</text>
</comment>
<sequence>MNEQNKKILFNKSTLFSLKAELLKKQEEVNEKKRLPQHKVENFKPAPSKPPEKCEKDIEKPCFGDKLKEIDTEELEACRKSKSALVKKAELYEHLADGVGSSQLASRFLVDFNTKKRQEYVQHEASPPRPPSPVYEETDEDQSEWTEFTDCLGRTRKCLKSDLDLYQEKDKELLRIVNKERDVPQDAQSETPPVEKPLLVQKTNDYLQSLREKWEKKEQELLSKDKDVHYQDLLFDEARIHGVGYFSFSTEEAERRQQMSELQRVREETLKAQEVAAEQRRKREELVAARLAASKARRRMREGLPPEDPEDQQKDFTKCLLEFLTQQKNEADAKAKEEETKRKEEQEKERQKQREAYVREWDIGKEGVEDKKKFREMTQEEYVEQQRDKRIKEFAPPKERESKKSNASFDDTGRVLDPQPSASKTWSEVRPRIKTPPPPMIGDINEAKGLYFSTSKKENSTMKYKNFVKPQEPVPIVNELSDDEDKVEITKPDKRKLSSNHTEIAPPPTYDYYGPVPKHSKASKPFNSDIREAYDQGSNSLKKQGSNRQLSQRYDFSLE</sequence>
<dbReference type="PANTHER" id="PTHR15885:SF1">
    <property type="entry name" value="COILED-COIL DOMAIN-CONTAINING PROTEIN 174"/>
    <property type="match status" value="1"/>
</dbReference>
<keyword evidence="1 2" id="KW-0175">Coiled coil</keyword>
<dbReference type="InterPro" id="IPR025066">
    <property type="entry name" value="CCDC174-like"/>
</dbReference>
<feature type="compositionally biased region" description="Basic and acidic residues" evidence="3">
    <location>
        <begin position="29"/>
        <end position="42"/>
    </location>
</feature>
<dbReference type="Pfam" id="PF13300">
    <property type="entry name" value="DUF4078"/>
    <property type="match status" value="1"/>
</dbReference>
<evidence type="ECO:0000256" key="3">
    <source>
        <dbReference type="SAM" id="MobiDB-lite"/>
    </source>
</evidence>
<feature type="region of interest" description="Disordered" evidence="3">
    <location>
        <begin position="295"/>
        <end position="355"/>
    </location>
</feature>
<reference evidence="5 6" key="1">
    <citation type="submission" date="2021-06" db="EMBL/GenBank/DDBJ databases">
        <title>A haploid diamondback moth (Plutella xylostella L.) genome assembly resolves 31 chromosomes and identifies a diamide resistance mutation.</title>
        <authorList>
            <person name="Ward C.M."/>
            <person name="Perry K.D."/>
            <person name="Baker G."/>
            <person name="Powis K."/>
            <person name="Heckel D.G."/>
            <person name="Baxter S.W."/>
        </authorList>
    </citation>
    <scope>NUCLEOTIDE SEQUENCE [LARGE SCALE GENOMIC DNA]</scope>
    <source>
        <strain evidence="5 6">LV</strain>
        <tissue evidence="5">Single pupa</tissue>
    </source>
</reference>
<evidence type="ECO:0000256" key="1">
    <source>
        <dbReference type="ARBA" id="ARBA00023054"/>
    </source>
</evidence>
<dbReference type="Proteomes" id="UP000823941">
    <property type="component" value="Chromosome 7"/>
</dbReference>
<feature type="region of interest" description="Disordered" evidence="3">
    <location>
        <begin position="492"/>
        <end position="559"/>
    </location>
</feature>
<dbReference type="InterPro" id="IPR057464">
    <property type="entry name" value="CCDC174_GRSR"/>
</dbReference>
<feature type="domain" description="CCDC174 alpha/beta GRSR" evidence="4">
    <location>
        <begin position="145"/>
        <end position="173"/>
    </location>
</feature>
<dbReference type="EMBL" id="JAHIBW010000007">
    <property type="protein sequence ID" value="KAG7309189.1"/>
    <property type="molecule type" value="Genomic_DNA"/>
</dbReference>
<feature type="region of interest" description="Disordered" evidence="3">
    <location>
        <begin position="29"/>
        <end position="57"/>
    </location>
</feature>
<proteinExistence type="predicted"/>
<feature type="compositionally biased region" description="Basic and acidic residues" evidence="3">
    <location>
        <begin position="378"/>
        <end position="404"/>
    </location>
</feature>
<feature type="compositionally biased region" description="Basic and acidic residues" evidence="3">
    <location>
        <begin position="329"/>
        <end position="355"/>
    </location>
</feature>
<evidence type="ECO:0000313" key="5">
    <source>
        <dbReference type="EMBL" id="KAG7309189.1"/>
    </source>
</evidence>
<feature type="region of interest" description="Disordered" evidence="3">
    <location>
        <begin position="119"/>
        <end position="141"/>
    </location>
</feature>
<keyword evidence="6" id="KW-1185">Reference proteome</keyword>
<dbReference type="Pfam" id="PF25449">
    <property type="entry name" value="CCDC174_GRSR"/>
    <property type="match status" value="1"/>
</dbReference>
<evidence type="ECO:0000259" key="4">
    <source>
        <dbReference type="Pfam" id="PF25449"/>
    </source>
</evidence>
<organism evidence="5 6">
    <name type="scientific">Plutella xylostella</name>
    <name type="common">Diamondback moth</name>
    <name type="synonym">Plutella maculipennis</name>
    <dbReference type="NCBI Taxonomy" id="51655"/>
    <lineage>
        <taxon>Eukaryota</taxon>
        <taxon>Metazoa</taxon>
        <taxon>Ecdysozoa</taxon>
        <taxon>Arthropoda</taxon>
        <taxon>Hexapoda</taxon>
        <taxon>Insecta</taxon>
        <taxon>Pterygota</taxon>
        <taxon>Neoptera</taxon>
        <taxon>Endopterygota</taxon>
        <taxon>Lepidoptera</taxon>
        <taxon>Glossata</taxon>
        <taxon>Ditrysia</taxon>
        <taxon>Yponomeutoidea</taxon>
        <taxon>Plutellidae</taxon>
        <taxon>Plutella</taxon>
    </lineage>
</organism>
<evidence type="ECO:0000256" key="2">
    <source>
        <dbReference type="SAM" id="Coils"/>
    </source>
</evidence>